<dbReference type="InterPro" id="IPR000700">
    <property type="entry name" value="PAS-assoc_C"/>
</dbReference>
<evidence type="ECO:0000259" key="5">
    <source>
        <dbReference type="PROSITE" id="PS50113"/>
    </source>
</evidence>
<evidence type="ECO:0000313" key="6">
    <source>
        <dbReference type="EMBL" id="QVK22525.1"/>
    </source>
</evidence>
<sequence length="439" mass="48678">MTFTLFKKSPDNKAVKLQQEQQKQLAILGSIKQHMACIFFALDGTIIEANALFADVSGYDIDKLLNMKHKDLCFPEYVASREYSTFWEKLRQGKVFRGVVPRRNAAGQQIWLQSTYFPIIENNQLVAVMKIAADVTADHDSNLNQRAVTEALGKSQAIIEFDPQGKILYANENFLSVMGYSAKEIEGKHHRIFCEDAFYRENPSFWNDLAKGQYKSGLFKRLDKFGHVIWLEASYNPVRDASGNIYKVIKFASNITERIQKSEATREAASIALDSAISTTDKVQQASGLLETVTRTSNANFEQVQKATKAIEKLNEQSRNIEAIVSTISGIADQTNLLALNAAIEAARAGEQGRGFAVVADEVRQLAARTSTSTKEISEVVKQNGLFTDEATKSISSVATATQQGKEQLVLVEDVMQGILQGSRNVADTVSALTTDNRR</sequence>
<dbReference type="PANTHER" id="PTHR24422">
    <property type="entry name" value="CHEMOTAXIS PROTEIN METHYLTRANSFERASE"/>
    <property type="match status" value="1"/>
</dbReference>
<dbReference type="SMART" id="SM00086">
    <property type="entry name" value="PAC"/>
    <property type="match status" value="2"/>
</dbReference>
<dbReference type="InterPro" id="IPR000014">
    <property type="entry name" value="PAS"/>
</dbReference>
<dbReference type="SUPFAM" id="SSF55785">
    <property type="entry name" value="PYP-like sensor domain (PAS domain)"/>
    <property type="match status" value="2"/>
</dbReference>
<dbReference type="PROSITE" id="PS50112">
    <property type="entry name" value="PAS"/>
    <property type="match status" value="1"/>
</dbReference>
<dbReference type="SMART" id="SM00091">
    <property type="entry name" value="PAS"/>
    <property type="match status" value="2"/>
</dbReference>
<dbReference type="PROSITE" id="PS50111">
    <property type="entry name" value="CHEMOTAXIS_TRANSDUC_2"/>
    <property type="match status" value="1"/>
</dbReference>
<dbReference type="CDD" id="cd11386">
    <property type="entry name" value="MCP_signal"/>
    <property type="match status" value="1"/>
</dbReference>
<dbReference type="SUPFAM" id="SSF58104">
    <property type="entry name" value="Methyl-accepting chemotaxis protein (MCP) signaling domain"/>
    <property type="match status" value="1"/>
</dbReference>
<reference evidence="6 7" key="1">
    <citation type="journal article" date="2012" name="Int. J. Syst. Evol. Microbiol.">
        <title>Shewanella dokdonensis sp. nov., isolated from seawater.</title>
        <authorList>
            <person name="Sung H.R."/>
            <person name="Yoon J.H."/>
            <person name="Ghim S.Y."/>
        </authorList>
    </citation>
    <scope>NUCLEOTIDE SEQUENCE [LARGE SCALE GENOMIC DNA]</scope>
    <source>
        <strain evidence="6 7">DSM 23626</strain>
    </source>
</reference>
<dbReference type="InterPro" id="IPR001610">
    <property type="entry name" value="PAC"/>
</dbReference>
<dbReference type="InterPro" id="IPR004089">
    <property type="entry name" value="MCPsignal_dom"/>
</dbReference>
<evidence type="ECO:0000259" key="4">
    <source>
        <dbReference type="PROSITE" id="PS50112"/>
    </source>
</evidence>
<evidence type="ECO:0000259" key="3">
    <source>
        <dbReference type="PROSITE" id="PS50111"/>
    </source>
</evidence>
<feature type="domain" description="Methyl-accepting transducer" evidence="3">
    <location>
        <begin position="252"/>
        <end position="439"/>
    </location>
</feature>
<dbReference type="Pfam" id="PF00015">
    <property type="entry name" value="MCPsignal"/>
    <property type="match status" value="1"/>
</dbReference>
<keyword evidence="1 2" id="KW-0807">Transducer</keyword>
<dbReference type="InterPro" id="IPR050903">
    <property type="entry name" value="Bact_Chemotaxis_MeTrfase"/>
</dbReference>
<dbReference type="PANTHER" id="PTHR24422:SF10">
    <property type="entry name" value="CHEMOTAXIS PROTEIN METHYLTRANSFERASE 2"/>
    <property type="match status" value="1"/>
</dbReference>
<dbReference type="CDD" id="cd00130">
    <property type="entry name" value="PAS"/>
    <property type="match status" value="2"/>
</dbReference>
<feature type="domain" description="PAC" evidence="5">
    <location>
        <begin position="215"/>
        <end position="267"/>
    </location>
</feature>
<accession>A0ABX8DCQ5</accession>
<dbReference type="Proteomes" id="UP000676428">
    <property type="component" value="Chromosome"/>
</dbReference>
<dbReference type="EMBL" id="CP074572">
    <property type="protein sequence ID" value="QVK22525.1"/>
    <property type="molecule type" value="Genomic_DNA"/>
</dbReference>
<protein>
    <submittedName>
        <fullName evidence="6">PAS domain S-box protein</fullName>
    </submittedName>
</protein>
<gene>
    <name evidence="6" type="ORF">KHX94_14465</name>
</gene>
<dbReference type="Gene3D" id="3.30.450.20">
    <property type="entry name" value="PAS domain"/>
    <property type="match status" value="2"/>
</dbReference>
<keyword evidence="7" id="KW-1185">Reference proteome</keyword>
<organism evidence="6 7">
    <name type="scientific">Shewanella dokdonensis</name>
    <dbReference type="NCBI Taxonomy" id="712036"/>
    <lineage>
        <taxon>Bacteria</taxon>
        <taxon>Pseudomonadati</taxon>
        <taxon>Pseudomonadota</taxon>
        <taxon>Gammaproteobacteria</taxon>
        <taxon>Alteromonadales</taxon>
        <taxon>Shewanellaceae</taxon>
        <taxon>Shewanella</taxon>
    </lineage>
</organism>
<evidence type="ECO:0000256" key="2">
    <source>
        <dbReference type="PROSITE-ProRule" id="PRU00284"/>
    </source>
</evidence>
<proteinExistence type="predicted"/>
<evidence type="ECO:0000256" key="1">
    <source>
        <dbReference type="ARBA" id="ARBA00023224"/>
    </source>
</evidence>
<dbReference type="Gene3D" id="1.10.287.950">
    <property type="entry name" value="Methyl-accepting chemotaxis protein"/>
    <property type="match status" value="1"/>
</dbReference>
<dbReference type="InterPro" id="IPR035965">
    <property type="entry name" value="PAS-like_dom_sf"/>
</dbReference>
<dbReference type="InterPro" id="IPR004090">
    <property type="entry name" value="Chemotax_Me-accpt_rcpt"/>
</dbReference>
<name>A0ABX8DCQ5_9GAMM</name>
<feature type="domain" description="PAS" evidence="4">
    <location>
        <begin position="158"/>
        <end position="188"/>
    </location>
</feature>
<dbReference type="SMART" id="SM00283">
    <property type="entry name" value="MA"/>
    <property type="match status" value="1"/>
</dbReference>
<dbReference type="PROSITE" id="PS50113">
    <property type="entry name" value="PAC"/>
    <property type="match status" value="1"/>
</dbReference>
<dbReference type="Pfam" id="PF08447">
    <property type="entry name" value="PAS_3"/>
    <property type="match status" value="2"/>
</dbReference>
<dbReference type="NCBIfam" id="TIGR00229">
    <property type="entry name" value="sensory_box"/>
    <property type="match status" value="2"/>
</dbReference>
<evidence type="ECO:0000313" key="7">
    <source>
        <dbReference type="Proteomes" id="UP000676428"/>
    </source>
</evidence>
<dbReference type="InterPro" id="IPR013655">
    <property type="entry name" value="PAS_fold_3"/>
</dbReference>
<dbReference type="PRINTS" id="PR00260">
    <property type="entry name" value="CHEMTRNSDUCR"/>
</dbReference>